<protein>
    <submittedName>
        <fullName evidence="1">Uncharacterized protein</fullName>
    </submittedName>
</protein>
<dbReference type="InParanoid" id="D6TS22"/>
<dbReference type="STRING" id="485913.Krac_7365"/>
<comment type="caution">
    <text evidence="1">The sequence shown here is derived from an EMBL/GenBank/DDBJ whole genome shotgun (WGS) entry which is preliminary data.</text>
</comment>
<dbReference type="AlphaFoldDB" id="D6TS22"/>
<evidence type="ECO:0000313" key="1">
    <source>
        <dbReference type="EMBL" id="EFH86095.1"/>
    </source>
</evidence>
<reference evidence="1 2" key="1">
    <citation type="journal article" date="2011" name="Stand. Genomic Sci.">
        <title>Non-contiguous finished genome sequence and contextual data of the filamentous soil bacterium Ktedonobacter racemifer type strain (SOSP1-21).</title>
        <authorList>
            <person name="Chang Y.J."/>
            <person name="Land M."/>
            <person name="Hauser L."/>
            <person name="Chertkov O."/>
            <person name="Del Rio T.G."/>
            <person name="Nolan M."/>
            <person name="Copeland A."/>
            <person name="Tice H."/>
            <person name="Cheng J.F."/>
            <person name="Lucas S."/>
            <person name="Han C."/>
            <person name="Goodwin L."/>
            <person name="Pitluck S."/>
            <person name="Ivanova N."/>
            <person name="Ovchinikova G."/>
            <person name="Pati A."/>
            <person name="Chen A."/>
            <person name="Palaniappan K."/>
            <person name="Mavromatis K."/>
            <person name="Liolios K."/>
            <person name="Brettin T."/>
            <person name="Fiebig A."/>
            <person name="Rohde M."/>
            <person name="Abt B."/>
            <person name="Goker M."/>
            <person name="Detter J.C."/>
            <person name="Woyke T."/>
            <person name="Bristow J."/>
            <person name="Eisen J.A."/>
            <person name="Markowitz V."/>
            <person name="Hugenholtz P."/>
            <person name="Kyrpides N.C."/>
            <person name="Klenk H.P."/>
            <person name="Lapidus A."/>
        </authorList>
    </citation>
    <scope>NUCLEOTIDE SEQUENCE [LARGE SCALE GENOMIC DNA]</scope>
    <source>
        <strain evidence="2">DSM 44963</strain>
    </source>
</reference>
<sequence length="82" mass="9366">MKMFREEALAHWRQQEYEQARLSLHRFQTARLAREADRRKSAWMDGVSTRLKHGVSLLLGTNSTRNAGAQLCCSSQPLTCCA</sequence>
<name>D6TS22_KTERA</name>
<organism evidence="1 2">
    <name type="scientific">Ktedonobacter racemifer DSM 44963</name>
    <dbReference type="NCBI Taxonomy" id="485913"/>
    <lineage>
        <taxon>Bacteria</taxon>
        <taxon>Bacillati</taxon>
        <taxon>Chloroflexota</taxon>
        <taxon>Ktedonobacteria</taxon>
        <taxon>Ktedonobacterales</taxon>
        <taxon>Ktedonobacteraceae</taxon>
        <taxon>Ktedonobacter</taxon>
    </lineage>
</organism>
<gene>
    <name evidence="1" type="ORF">Krac_7365</name>
</gene>
<proteinExistence type="predicted"/>
<dbReference type="EMBL" id="ADVG01000002">
    <property type="protein sequence ID" value="EFH86095.1"/>
    <property type="molecule type" value="Genomic_DNA"/>
</dbReference>
<dbReference type="Proteomes" id="UP000004508">
    <property type="component" value="Unassembled WGS sequence"/>
</dbReference>
<accession>D6TS22</accession>
<evidence type="ECO:0000313" key="2">
    <source>
        <dbReference type="Proteomes" id="UP000004508"/>
    </source>
</evidence>
<keyword evidence="2" id="KW-1185">Reference proteome</keyword>